<feature type="region of interest" description="Disordered" evidence="1">
    <location>
        <begin position="172"/>
        <end position="208"/>
    </location>
</feature>
<feature type="compositionally biased region" description="Polar residues" evidence="1">
    <location>
        <begin position="173"/>
        <end position="204"/>
    </location>
</feature>
<dbReference type="PANTHER" id="PTHR41542:SF1">
    <property type="entry name" value="BLL5807 PROTEIN"/>
    <property type="match status" value="1"/>
</dbReference>
<evidence type="ECO:0000259" key="3">
    <source>
        <dbReference type="SMART" id="SM00978"/>
    </source>
</evidence>
<feature type="compositionally biased region" description="Polar residues" evidence="1">
    <location>
        <begin position="56"/>
        <end position="85"/>
    </location>
</feature>
<evidence type="ECO:0000256" key="1">
    <source>
        <dbReference type="SAM" id="MobiDB-lite"/>
    </source>
</evidence>
<name>A0A1M7SRV3_9BACT</name>
<keyword evidence="2" id="KW-1133">Transmembrane helix</keyword>
<dbReference type="EMBL" id="FRDI01000004">
    <property type="protein sequence ID" value="SHN61151.1"/>
    <property type="molecule type" value="Genomic_DNA"/>
</dbReference>
<proteinExistence type="predicted"/>
<keyword evidence="2" id="KW-0812">Transmembrane</keyword>
<dbReference type="InterPro" id="IPR032710">
    <property type="entry name" value="NTF2-like_dom_sf"/>
</dbReference>
<dbReference type="STRING" id="1121455.SAMN02745728_01195"/>
<keyword evidence="2" id="KW-0472">Membrane</keyword>
<evidence type="ECO:0000313" key="5">
    <source>
        <dbReference type="Proteomes" id="UP000186469"/>
    </source>
</evidence>
<dbReference type="RefSeq" id="WP_072696876.1">
    <property type="nucleotide sequence ID" value="NZ_FRDI01000004.1"/>
</dbReference>
<keyword evidence="5" id="KW-1185">Reference proteome</keyword>
<evidence type="ECO:0000256" key="2">
    <source>
        <dbReference type="SAM" id="Phobius"/>
    </source>
</evidence>
<evidence type="ECO:0000313" key="4">
    <source>
        <dbReference type="EMBL" id="SHN61151.1"/>
    </source>
</evidence>
<accession>A0A1M7SRV3</accession>
<reference evidence="4 5" key="1">
    <citation type="submission" date="2016-12" db="EMBL/GenBank/DDBJ databases">
        <authorList>
            <person name="Song W.-J."/>
            <person name="Kurnit D.M."/>
        </authorList>
    </citation>
    <scope>NUCLEOTIDE SEQUENCE [LARGE SCALE GENOMIC DNA]</scope>
    <source>
        <strain evidence="4 5">DSM 11393</strain>
    </source>
</reference>
<feature type="transmembrane region" description="Helical" evidence="2">
    <location>
        <begin position="110"/>
        <end position="134"/>
    </location>
</feature>
<dbReference type="Gene3D" id="3.10.450.240">
    <property type="match status" value="1"/>
</dbReference>
<organism evidence="4 5">
    <name type="scientific">Desulfovibrio litoralis DSM 11393</name>
    <dbReference type="NCBI Taxonomy" id="1121455"/>
    <lineage>
        <taxon>Bacteria</taxon>
        <taxon>Pseudomonadati</taxon>
        <taxon>Thermodesulfobacteriota</taxon>
        <taxon>Desulfovibrionia</taxon>
        <taxon>Desulfovibrionales</taxon>
        <taxon>Desulfovibrionaceae</taxon>
        <taxon>Desulfovibrio</taxon>
    </lineage>
</organism>
<dbReference type="InterPro" id="IPR007379">
    <property type="entry name" value="Tim44-like_dom"/>
</dbReference>
<protein>
    <submittedName>
        <fullName evidence="4">Predicted lipid-binding transport protein, Tim44 family</fullName>
    </submittedName>
</protein>
<dbReference type="SMART" id="SM00978">
    <property type="entry name" value="Tim44"/>
    <property type="match status" value="1"/>
</dbReference>
<feature type="domain" description="Tim44-like" evidence="3">
    <location>
        <begin position="205"/>
        <end position="330"/>
    </location>
</feature>
<gene>
    <name evidence="4" type="ORF">SAMN02745728_01195</name>
</gene>
<dbReference type="Proteomes" id="UP000186469">
    <property type="component" value="Unassembled WGS sequence"/>
</dbReference>
<dbReference type="PANTHER" id="PTHR41542">
    <property type="entry name" value="BLL5807 PROTEIN"/>
    <property type="match status" value="1"/>
</dbReference>
<sequence length="333" mass="36663">MKKITMKKIVLSLFILLFTISLSLTLFEDSEAKRFGGGRSFGGSRSYSQPAPKPTTPNRDSNQQYRDSNQQNTKPNQANPNSVPPQGSRFGGMGGMLGGLLMGGLLGSMLFGGAFGGIGFLDILLIGLVLFFGLRFLRSRMAAKENLGFQGAGNSSGSHTRSAREEWEALKNKMTTPSSSPQGNSSFANSSQADSRADNQNDNSFGGGSLDLPKGFDVKDFIEGAKTAYIKIQEGWDQRDVSHISFLLTPEMMLQVRKQLEESLKKGKTELLKIDAELVSFKQNNDKDEAGVYFAVLMLEDENQESFTAHELWTFVRDKGENWLLDGIQQIEE</sequence>
<feature type="region of interest" description="Disordered" evidence="1">
    <location>
        <begin position="38"/>
        <end position="89"/>
    </location>
</feature>
<dbReference type="AlphaFoldDB" id="A0A1M7SRV3"/>
<dbReference type="Pfam" id="PF04280">
    <property type="entry name" value="Tim44"/>
    <property type="match status" value="1"/>
</dbReference>
<dbReference type="SUPFAM" id="SSF54427">
    <property type="entry name" value="NTF2-like"/>
    <property type="match status" value="1"/>
</dbReference>